<evidence type="ECO:0000259" key="1">
    <source>
        <dbReference type="PROSITE" id="PS51186"/>
    </source>
</evidence>
<accession>A0A023X6X2</accession>
<dbReference type="RefSeq" id="WP_038683068.1">
    <property type="nucleotide sequence ID" value="NZ_CP007514.1"/>
</dbReference>
<name>A0A023X6X2_RUBRA</name>
<dbReference type="InterPro" id="IPR000182">
    <property type="entry name" value="GNAT_dom"/>
</dbReference>
<gene>
    <name evidence="2" type="ORF">RradSPS_2492</name>
    <name evidence="3" type="ORF">SIL72_00090</name>
</gene>
<dbReference type="EC" id="2.3.1.-" evidence="3"/>
<keyword evidence="2" id="KW-0808">Transferase</keyword>
<dbReference type="SUPFAM" id="SSF55729">
    <property type="entry name" value="Acyl-CoA N-acyltransferases (Nat)"/>
    <property type="match status" value="1"/>
</dbReference>
<dbReference type="Pfam" id="PF00583">
    <property type="entry name" value="Acetyltransf_1"/>
    <property type="match status" value="1"/>
</dbReference>
<dbReference type="InterPro" id="IPR016181">
    <property type="entry name" value="Acyl_CoA_acyltransferase"/>
</dbReference>
<sequence>MTAGDSLFSGNSPEGCAPERGFVTLDDGTRIQYRPICAGDAGRLRRLHRRLSQRSVYLRYFAAMEELPERKAGYFTRMDGRRGFALVARDPDLPQELIAVVLYVCESSAPEGSGSAEYAALVEDRWQGKGLGLGLTQVLVEIARRRGIRRFWSLVLPENERALNLLRDLDLPENERFEDGLRRVELDLSAASQKS</sequence>
<dbReference type="KEGG" id="rrd:RradSPS_2492"/>
<dbReference type="OrthoDB" id="4256927at2"/>
<organism evidence="2 4">
    <name type="scientific">Rubrobacter radiotolerans</name>
    <name type="common">Arthrobacter radiotolerans</name>
    <dbReference type="NCBI Taxonomy" id="42256"/>
    <lineage>
        <taxon>Bacteria</taxon>
        <taxon>Bacillati</taxon>
        <taxon>Actinomycetota</taxon>
        <taxon>Rubrobacteria</taxon>
        <taxon>Rubrobacterales</taxon>
        <taxon>Rubrobacteraceae</taxon>
        <taxon>Rubrobacter</taxon>
    </lineage>
</organism>
<reference evidence="2 4" key="1">
    <citation type="submission" date="2014-03" db="EMBL/GenBank/DDBJ databases">
        <title>Complete genome sequence of the Radio-Resistant Rubrobacter radiotolerans RSPS-4.</title>
        <authorList>
            <person name="Egas C.C."/>
            <person name="Barroso C.C."/>
            <person name="Froufe H.J.C."/>
            <person name="Pacheco J.J."/>
            <person name="Albuquerque L.L."/>
            <person name="da Costa M.M.S."/>
        </authorList>
    </citation>
    <scope>NUCLEOTIDE SEQUENCE [LARGE SCALE GENOMIC DNA]</scope>
    <source>
        <strain evidence="2 4">RSPS-4</strain>
    </source>
</reference>
<evidence type="ECO:0000313" key="3">
    <source>
        <dbReference type="EMBL" id="MDX5892414.1"/>
    </source>
</evidence>
<proteinExistence type="predicted"/>
<dbReference type="STRING" id="42256.RradSPS_2492"/>
<feature type="domain" description="N-acetyltransferase" evidence="1">
    <location>
        <begin position="31"/>
        <end position="191"/>
    </location>
</feature>
<protein>
    <submittedName>
        <fullName evidence="2">Acetyltransferase (GNAT) family</fullName>
    </submittedName>
    <submittedName>
        <fullName evidence="3">GNAT family N-acetyltransferase</fullName>
        <ecNumber evidence="3">2.3.1.-</ecNumber>
    </submittedName>
</protein>
<reference evidence="3" key="2">
    <citation type="submission" date="2023-11" db="EMBL/GenBank/DDBJ databases">
        <title>MicrobeMod: A computational toolkit for identifying prokaryotic methylation and restriction-modification with nanopore sequencing.</title>
        <authorList>
            <person name="Crits-Christoph A."/>
            <person name="Kang S.C."/>
            <person name="Lee H."/>
            <person name="Ostrov N."/>
        </authorList>
    </citation>
    <scope>NUCLEOTIDE SEQUENCE</scope>
    <source>
        <strain evidence="3">ATCC 51242</strain>
    </source>
</reference>
<keyword evidence="3" id="KW-0012">Acyltransferase</keyword>
<dbReference type="HOGENOM" id="CLU_105788_0_0_11"/>
<dbReference type="AlphaFoldDB" id="A0A023X6X2"/>
<dbReference type="PROSITE" id="PS51186">
    <property type="entry name" value="GNAT"/>
    <property type="match status" value="1"/>
</dbReference>
<dbReference type="eggNOG" id="COG1670">
    <property type="taxonomic scope" value="Bacteria"/>
</dbReference>
<dbReference type="Gene3D" id="3.40.630.30">
    <property type="match status" value="1"/>
</dbReference>
<dbReference type="EMBL" id="CP007514">
    <property type="protein sequence ID" value="AHY47775.1"/>
    <property type="molecule type" value="Genomic_DNA"/>
</dbReference>
<evidence type="ECO:0000313" key="4">
    <source>
        <dbReference type="Proteomes" id="UP000025229"/>
    </source>
</evidence>
<evidence type="ECO:0000313" key="2">
    <source>
        <dbReference type="EMBL" id="AHY47775.1"/>
    </source>
</evidence>
<keyword evidence="4" id="KW-1185">Reference proteome</keyword>
<dbReference type="Proteomes" id="UP001281130">
    <property type="component" value="Unassembled WGS sequence"/>
</dbReference>
<dbReference type="GO" id="GO:0016747">
    <property type="term" value="F:acyltransferase activity, transferring groups other than amino-acyl groups"/>
    <property type="evidence" value="ECO:0007669"/>
    <property type="project" value="InterPro"/>
</dbReference>
<dbReference type="EMBL" id="JAWXXX010000001">
    <property type="protein sequence ID" value="MDX5892414.1"/>
    <property type="molecule type" value="Genomic_DNA"/>
</dbReference>
<dbReference type="Proteomes" id="UP000025229">
    <property type="component" value="Chromosome"/>
</dbReference>